<dbReference type="AlphaFoldDB" id="A0A921LFM6"/>
<evidence type="ECO:0000313" key="1">
    <source>
        <dbReference type="EMBL" id="HJG10476.1"/>
    </source>
</evidence>
<sequence>MIYFYRKTVIVWMLACIFGCIAINAQPSLKEQKVKVEKWDRKLKVMQSQYSINRLSLGRKTTQVSNDDLEQWRAFI</sequence>
<reference evidence="1" key="1">
    <citation type="journal article" date="2021" name="PeerJ">
        <title>Extensive microbial diversity within the chicken gut microbiome revealed by metagenomics and culture.</title>
        <authorList>
            <person name="Gilroy R."/>
            <person name="Ravi A."/>
            <person name="Getino M."/>
            <person name="Pursley I."/>
            <person name="Horton D.L."/>
            <person name="Alikhan N.F."/>
            <person name="Baker D."/>
            <person name="Gharbi K."/>
            <person name="Hall N."/>
            <person name="Watson M."/>
            <person name="Adriaenssens E.M."/>
            <person name="Foster-Nyarko E."/>
            <person name="Jarju S."/>
            <person name="Secka A."/>
            <person name="Antonio M."/>
            <person name="Oren A."/>
            <person name="Chaudhuri R.R."/>
            <person name="La Ragione R."/>
            <person name="Hildebrand F."/>
            <person name="Pallen M.J."/>
        </authorList>
    </citation>
    <scope>NUCLEOTIDE SEQUENCE</scope>
    <source>
        <strain evidence="1">CHK154-13316</strain>
    </source>
</reference>
<comment type="caution">
    <text evidence="1">The sequence shown here is derived from an EMBL/GenBank/DDBJ whole genome shotgun (WGS) entry which is preliminary data.</text>
</comment>
<dbReference type="EMBL" id="DYVL01000020">
    <property type="protein sequence ID" value="HJG10476.1"/>
    <property type="molecule type" value="Genomic_DNA"/>
</dbReference>
<accession>A0A921LFM6</accession>
<reference evidence="1" key="2">
    <citation type="submission" date="2021-09" db="EMBL/GenBank/DDBJ databases">
        <authorList>
            <person name="Gilroy R."/>
        </authorList>
    </citation>
    <scope>NUCLEOTIDE SEQUENCE</scope>
    <source>
        <strain evidence="1">CHK154-13316</strain>
    </source>
</reference>
<evidence type="ECO:0000313" key="2">
    <source>
        <dbReference type="Proteomes" id="UP000747074"/>
    </source>
</evidence>
<gene>
    <name evidence="1" type="ORF">K8V07_00940</name>
</gene>
<protein>
    <submittedName>
        <fullName evidence="1">Uncharacterized protein</fullName>
    </submittedName>
</protein>
<dbReference type="Proteomes" id="UP000747074">
    <property type="component" value="Unassembled WGS sequence"/>
</dbReference>
<organism evidence="1 2">
    <name type="scientific">Bacteroides xylanisolvens</name>
    <dbReference type="NCBI Taxonomy" id="371601"/>
    <lineage>
        <taxon>Bacteria</taxon>
        <taxon>Pseudomonadati</taxon>
        <taxon>Bacteroidota</taxon>
        <taxon>Bacteroidia</taxon>
        <taxon>Bacteroidales</taxon>
        <taxon>Bacteroidaceae</taxon>
        <taxon>Bacteroides</taxon>
    </lineage>
</organism>
<proteinExistence type="predicted"/>
<name>A0A921LFM6_9BACE</name>